<dbReference type="AlphaFoldDB" id="I1YJ64"/>
<accession>I1YJ64</accession>
<dbReference type="Pfam" id="PF00512">
    <property type="entry name" value="HisKA"/>
    <property type="match status" value="1"/>
</dbReference>
<dbReference type="RefSeq" id="WP_014704377.1">
    <property type="nucleotide sequence ID" value="NC_017856.1"/>
</dbReference>
<dbReference type="GO" id="GO:0004721">
    <property type="term" value="F:phosphoprotein phosphatase activity"/>
    <property type="evidence" value="ECO:0007669"/>
    <property type="project" value="InterPro"/>
</dbReference>
<dbReference type="InterPro" id="IPR000014">
    <property type="entry name" value="PAS"/>
</dbReference>
<dbReference type="InterPro" id="IPR003594">
    <property type="entry name" value="HATPase_dom"/>
</dbReference>
<dbReference type="Pfam" id="PF11808">
    <property type="entry name" value="PhoR"/>
    <property type="match status" value="1"/>
</dbReference>
<dbReference type="eggNOG" id="COG5002">
    <property type="taxonomic scope" value="Bacteria"/>
</dbReference>
<dbReference type="PANTHER" id="PTHR45453">
    <property type="entry name" value="PHOSPHATE REGULON SENSOR PROTEIN PHOR"/>
    <property type="match status" value="1"/>
</dbReference>
<dbReference type="PANTHER" id="PTHR45453:SF1">
    <property type="entry name" value="PHOSPHATE REGULON SENSOR PROTEIN PHOR"/>
    <property type="match status" value="1"/>
</dbReference>
<dbReference type="SUPFAM" id="SSF55874">
    <property type="entry name" value="ATPase domain of HSP90 chaperone/DNA topoisomerase II/histidine kinase"/>
    <property type="match status" value="1"/>
</dbReference>
<evidence type="ECO:0000256" key="9">
    <source>
        <dbReference type="ARBA" id="ARBA00022679"/>
    </source>
</evidence>
<sequence length="429" mass="48844" precursor="true">MSWDYWRLITLISLAGFLGLILGHMMTFLFLATLVYLLWLQAKWHKLLKWLQKPKKNLPPSSEGVIDEVCRSIERMRGQSSSRKKKLAAYLKRFQNASAALPDAIVVLGEFGQVDWANQSARLLLGIHWPRDAGVRVNNLIRDPAFQQLLDDPQNQNGLANVVSPENPVMQLELKLVNYSNKDRLLIARDITQTIKLQRMRRDFVANVSHELRTPLTVLRGYLESFTVESEPEMWRQALPVMQGQTQRMHYMIKDLLALSQLETGEKPLQQRPTDVAKLLSSIVADAQRLEHFRNHQITLHCDSKKWLLADTDELRSAVSNLVYNAVKYTPAETAITVRWSVENAGGIIEVQDAGEGIAQHHLERLTERFYRVDSGRARETGGTGLGLAIVKHVLQRHQAELVIDSELGVGTRFRCVFTNNSLMDKIDV</sequence>
<dbReference type="Pfam" id="PF02518">
    <property type="entry name" value="HATPase_c"/>
    <property type="match status" value="1"/>
</dbReference>
<dbReference type="EMBL" id="CP003380">
    <property type="protein sequence ID" value="AFJ02957.1"/>
    <property type="molecule type" value="Genomic_DNA"/>
</dbReference>
<evidence type="ECO:0000256" key="5">
    <source>
        <dbReference type="ARBA" id="ARBA00022448"/>
    </source>
</evidence>
<dbReference type="InterPro" id="IPR003661">
    <property type="entry name" value="HisK_dim/P_dom"/>
</dbReference>
<keyword evidence="10 18" id="KW-0812">Transmembrane</keyword>
<evidence type="ECO:0000256" key="17">
    <source>
        <dbReference type="ARBA" id="ARBA00025207"/>
    </source>
</evidence>
<protein>
    <recommendedName>
        <fullName evidence="4">Phosphate regulon sensor protein PhoR</fullName>
        <ecNumber evidence="3">2.7.13.3</ecNumber>
    </recommendedName>
</protein>
<feature type="transmembrane region" description="Helical" evidence="18">
    <location>
        <begin position="6"/>
        <end position="39"/>
    </location>
</feature>
<evidence type="ECO:0000256" key="12">
    <source>
        <dbReference type="ARBA" id="ARBA00022777"/>
    </source>
</evidence>
<dbReference type="FunFam" id="3.30.565.10:FF:000032">
    <property type="entry name" value="Phosphate regulon sensor histidine kinase PhoR"/>
    <property type="match status" value="1"/>
</dbReference>
<proteinExistence type="predicted"/>
<keyword evidence="8" id="KW-0592">Phosphate transport</keyword>
<dbReference type="OrthoDB" id="9813151at2"/>
<dbReference type="Gene3D" id="3.30.565.10">
    <property type="entry name" value="Histidine kinase-like ATPase, C-terminal domain"/>
    <property type="match status" value="1"/>
</dbReference>
<evidence type="ECO:0000256" key="16">
    <source>
        <dbReference type="ARBA" id="ARBA00023136"/>
    </source>
</evidence>
<keyword evidence="11" id="KW-0547">Nucleotide-binding</keyword>
<name>I1YJ64_METFJ</name>
<dbReference type="InterPro" id="IPR004358">
    <property type="entry name" value="Sig_transdc_His_kin-like_C"/>
</dbReference>
<dbReference type="GO" id="GO:0005524">
    <property type="term" value="F:ATP binding"/>
    <property type="evidence" value="ECO:0007669"/>
    <property type="project" value="UniProtKB-KW"/>
</dbReference>
<evidence type="ECO:0000256" key="2">
    <source>
        <dbReference type="ARBA" id="ARBA00004236"/>
    </source>
</evidence>
<keyword evidence="5" id="KW-0813">Transport</keyword>
<dbReference type="FunFam" id="1.10.287.130:FF:000001">
    <property type="entry name" value="Two-component sensor histidine kinase"/>
    <property type="match status" value="1"/>
</dbReference>
<dbReference type="NCBIfam" id="NF008235">
    <property type="entry name" value="PRK11006.1"/>
    <property type="match status" value="1"/>
</dbReference>
<dbReference type="SMART" id="SM00091">
    <property type="entry name" value="PAS"/>
    <property type="match status" value="1"/>
</dbReference>
<dbReference type="PRINTS" id="PR00344">
    <property type="entry name" value="BCTRLSENSOR"/>
</dbReference>
<gene>
    <name evidence="20" type="ordered locus">Q7C_1816</name>
</gene>
<evidence type="ECO:0000256" key="3">
    <source>
        <dbReference type="ARBA" id="ARBA00012438"/>
    </source>
</evidence>
<evidence type="ECO:0000256" key="6">
    <source>
        <dbReference type="ARBA" id="ARBA00022475"/>
    </source>
</evidence>
<keyword evidence="6" id="KW-1003">Cell membrane</keyword>
<evidence type="ECO:0000259" key="19">
    <source>
        <dbReference type="PROSITE" id="PS50109"/>
    </source>
</evidence>
<keyword evidence="9 20" id="KW-0808">Transferase</keyword>
<evidence type="ECO:0000256" key="8">
    <source>
        <dbReference type="ARBA" id="ARBA00022592"/>
    </source>
</evidence>
<keyword evidence="7" id="KW-0597">Phosphoprotein</keyword>
<dbReference type="PROSITE" id="PS50109">
    <property type="entry name" value="HIS_KIN"/>
    <property type="match status" value="1"/>
</dbReference>
<comment type="function">
    <text evidence="17">Member of the two-component regulatory system PhoR/PhoB involved in the phosphate regulon genes expression. PhoR may function as a membrane-associated protein kinase that phosphorylates PhoB in response to environmental signals.</text>
</comment>
<evidence type="ECO:0000256" key="4">
    <source>
        <dbReference type="ARBA" id="ARBA00019665"/>
    </source>
</evidence>
<comment type="subcellular location">
    <subcellularLocation>
        <location evidence="2">Cell membrane</location>
    </subcellularLocation>
</comment>
<keyword evidence="12" id="KW-0418">Kinase</keyword>
<dbReference type="InterPro" id="IPR014310">
    <property type="entry name" value="Sig_transdc_His_kinase_PhoR"/>
</dbReference>
<organism evidence="20 21">
    <name type="scientific">Methylophaga frappieri (strain ATCC BAA-2434 / DSM 25690 / JAM7)</name>
    <dbReference type="NCBI Taxonomy" id="754477"/>
    <lineage>
        <taxon>Bacteria</taxon>
        <taxon>Pseudomonadati</taxon>
        <taxon>Pseudomonadota</taxon>
        <taxon>Gammaproteobacteria</taxon>
        <taxon>Thiotrichales</taxon>
        <taxon>Piscirickettsiaceae</taxon>
        <taxon>Methylophaga</taxon>
    </lineage>
</organism>
<dbReference type="GO" id="GO:0006817">
    <property type="term" value="P:phosphate ion transport"/>
    <property type="evidence" value="ECO:0007669"/>
    <property type="project" value="UniProtKB-KW"/>
</dbReference>
<dbReference type="EC" id="2.7.13.3" evidence="3"/>
<dbReference type="InterPro" id="IPR021766">
    <property type="entry name" value="PhoR_N"/>
</dbReference>
<keyword evidence="15" id="KW-0902">Two-component regulatory system</keyword>
<dbReference type="PATRIC" id="fig|754477.3.peg.1787"/>
<evidence type="ECO:0000256" key="15">
    <source>
        <dbReference type="ARBA" id="ARBA00023012"/>
    </source>
</evidence>
<dbReference type="GO" id="GO:0000155">
    <property type="term" value="F:phosphorelay sensor kinase activity"/>
    <property type="evidence" value="ECO:0007669"/>
    <property type="project" value="InterPro"/>
</dbReference>
<evidence type="ECO:0000256" key="10">
    <source>
        <dbReference type="ARBA" id="ARBA00022692"/>
    </source>
</evidence>
<dbReference type="SUPFAM" id="SSF47384">
    <property type="entry name" value="Homodimeric domain of signal transducing histidine kinase"/>
    <property type="match status" value="1"/>
</dbReference>
<evidence type="ECO:0000256" key="1">
    <source>
        <dbReference type="ARBA" id="ARBA00000085"/>
    </source>
</evidence>
<dbReference type="SMART" id="SM00387">
    <property type="entry name" value="HATPase_c"/>
    <property type="match status" value="1"/>
</dbReference>
<dbReference type="InterPro" id="IPR050351">
    <property type="entry name" value="BphY/WalK/GraS-like"/>
</dbReference>
<keyword evidence="21" id="KW-1185">Reference proteome</keyword>
<feature type="domain" description="Histidine kinase" evidence="19">
    <location>
        <begin position="207"/>
        <end position="422"/>
    </location>
</feature>
<dbReference type="GO" id="GO:0016036">
    <property type="term" value="P:cellular response to phosphate starvation"/>
    <property type="evidence" value="ECO:0007669"/>
    <property type="project" value="TreeGrafter"/>
</dbReference>
<evidence type="ECO:0000256" key="7">
    <source>
        <dbReference type="ARBA" id="ARBA00022553"/>
    </source>
</evidence>
<evidence type="ECO:0000256" key="18">
    <source>
        <dbReference type="SAM" id="Phobius"/>
    </source>
</evidence>
<dbReference type="InterPro" id="IPR005467">
    <property type="entry name" value="His_kinase_dom"/>
</dbReference>
<dbReference type="GO" id="GO:0005886">
    <property type="term" value="C:plasma membrane"/>
    <property type="evidence" value="ECO:0007669"/>
    <property type="project" value="UniProtKB-SubCell"/>
</dbReference>
<keyword evidence="16 18" id="KW-0472">Membrane</keyword>
<dbReference type="NCBIfam" id="TIGR02966">
    <property type="entry name" value="phoR_proteo"/>
    <property type="match status" value="1"/>
</dbReference>
<keyword evidence="14 18" id="KW-1133">Transmembrane helix</keyword>
<evidence type="ECO:0000256" key="11">
    <source>
        <dbReference type="ARBA" id="ARBA00022741"/>
    </source>
</evidence>
<evidence type="ECO:0000256" key="13">
    <source>
        <dbReference type="ARBA" id="ARBA00022840"/>
    </source>
</evidence>
<dbReference type="InterPro" id="IPR036890">
    <property type="entry name" value="HATPase_C_sf"/>
</dbReference>
<keyword evidence="13" id="KW-0067">ATP-binding</keyword>
<dbReference type="STRING" id="754477.Q7C_1816"/>
<evidence type="ECO:0000313" key="20">
    <source>
        <dbReference type="EMBL" id="AFJ02957.1"/>
    </source>
</evidence>
<reference evidence="20 21" key="1">
    <citation type="journal article" date="2012" name="J. Bacteriol.">
        <title>Complete genome sequences of Methylophaga sp. strain JAM1 and Methylophaga sp. strain JAM7.</title>
        <authorList>
            <person name="Villeneuve C."/>
            <person name="Martineau C."/>
            <person name="Mauffrey F."/>
            <person name="Villemur R."/>
        </authorList>
    </citation>
    <scope>NUCLEOTIDE SEQUENCE [LARGE SCALE GENOMIC DNA]</scope>
    <source>
        <strain evidence="20 21">JAM7</strain>
    </source>
</reference>
<dbReference type="SMART" id="SM00388">
    <property type="entry name" value="HisKA"/>
    <property type="match status" value="1"/>
</dbReference>
<dbReference type="KEGG" id="mec:Q7C_1816"/>
<dbReference type="Proteomes" id="UP000009145">
    <property type="component" value="Chromosome"/>
</dbReference>
<comment type="catalytic activity">
    <reaction evidence="1">
        <text>ATP + protein L-histidine = ADP + protein N-phospho-L-histidine.</text>
        <dbReference type="EC" id="2.7.13.3"/>
    </reaction>
</comment>
<dbReference type="Gene3D" id="1.10.287.130">
    <property type="match status" value="1"/>
</dbReference>
<evidence type="ECO:0000313" key="21">
    <source>
        <dbReference type="Proteomes" id="UP000009145"/>
    </source>
</evidence>
<evidence type="ECO:0000256" key="14">
    <source>
        <dbReference type="ARBA" id="ARBA00022989"/>
    </source>
</evidence>
<dbReference type="HOGENOM" id="CLU_000445_89_2_6"/>
<dbReference type="InterPro" id="IPR036097">
    <property type="entry name" value="HisK_dim/P_sf"/>
</dbReference>
<dbReference type="CDD" id="cd00082">
    <property type="entry name" value="HisKA"/>
    <property type="match status" value="1"/>
</dbReference>